<reference evidence="2 3" key="1">
    <citation type="journal article" date="2013" name="Genome Announc.">
        <title>Genome Sequence of Sporolactobacillus laevolacticus DSM442, an Efficient Polymer-Grade D-Lactate Producer from Agricultural Waste Cottonseed as a Nitrogen Source.</title>
        <authorList>
            <person name="Wang H."/>
            <person name="Wang L."/>
            <person name="Ju J."/>
            <person name="Yu B."/>
            <person name="Ma Y."/>
        </authorList>
    </citation>
    <scope>NUCLEOTIDE SEQUENCE [LARGE SCALE GENOMIC DNA]</scope>
    <source>
        <strain evidence="2 3">DSM 442</strain>
    </source>
</reference>
<dbReference type="AlphaFoldDB" id="V6IU58"/>
<keyword evidence="1" id="KW-0812">Transmembrane</keyword>
<evidence type="ECO:0000313" key="3">
    <source>
        <dbReference type="Proteomes" id="UP000018296"/>
    </source>
</evidence>
<organism evidence="2 3">
    <name type="scientific">Sporolactobacillus laevolacticus DSM 442</name>
    <dbReference type="NCBI Taxonomy" id="1395513"/>
    <lineage>
        <taxon>Bacteria</taxon>
        <taxon>Bacillati</taxon>
        <taxon>Bacillota</taxon>
        <taxon>Bacilli</taxon>
        <taxon>Bacillales</taxon>
        <taxon>Sporolactobacillaceae</taxon>
        <taxon>Sporolactobacillus</taxon>
    </lineage>
</organism>
<dbReference type="PATRIC" id="fig|1395513.3.peg.3341"/>
<evidence type="ECO:0000256" key="1">
    <source>
        <dbReference type="SAM" id="Phobius"/>
    </source>
</evidence>
<proteinExistence type="predicted"/>
<keyword evidence="1" id="KW-0472">Membrane</keyword>
<comment type="caution">
    <text evidence="2">The sequence shown here is derived from an EMBL/GenBank/DDBJ whole genome shotgun (WGS) entry which is preliminary data.</text>
</comment>
<dbReference type="Proteomes" id="UP000018296">
    <property type="component" value="Unassembled WGS sequence"/>
</dbReference>
<keyword evidence="3" id="KW-1185">Reference proteome</keyword>
<name>V6IU58_9BACL</name>
<keyword evidence="1" id="KW-1133">Transmembrane helix</keyword>
<dbReference type="STRING" id="1395513.P343_16480"/>
<protein>
    <submittedName>
        <fullName evidence="2">Uncharacterized protein</fullName>
    </submittedName>
</protein>
<evidence type="ECO:0000313" key="2">
    <source>
        <dbReference type="EMBL" id="EST10563.1"/>
    </source>
</evidence>
<accession>V6IU58</accession>
<gene>
    <name evidence="2" type="ORF">P343_16480</name>
</gene>
<feature type="transmembrane region" description="Helical" evidence="1">
    <location>
        <begin position="26"/>
        <end position="47"/>
    </location>
</feature>
<sequence length="82" mass="9775">MLKFEIRWRLDKLAVAYCENKRIRRLLLYDDLITFFLFCVFYILEATGVSSNIWIVFLLIIMLQFAKQIVLLKILESLKAGE</sequence>
<feature type="transmembrane region" description="Helical" evidence="1">
    <location>
        <begin position="53"/>
        <end position="75"/>
    </location>
</feature>
<dbReference type="EMBL" id="AWTC01000021">
    <property type="protein sequence ID" value="EST10563.1"/>
    <property type="molecule type" value="Genomic_DNA"/>
</dbReference>